<feature type="transmembrane region" description="Helical" evidence="1">
    <location>
        <begin position="621"/>
        <end position="645"/>
    </location>
</feature>
<feature type="domain" description="TRAP C4-dicarboxylate transport system permease DctM subunit" evidence="2">
    <location>
        <begin position="137"/>
        <end position="405"/>
    </location>
</feature>
<name>A0AAU8IIW8_9BACL</name>
<dbReference type="NCBIfam" id="TIGR02123">
    <property type="entry name" value="TRAP_fused"/>
    <property type="match status" value="1"/>
</dbReference>
<feature type="transmembrane region" description="Helical" evidence="1">
    <location>
        <begin position="37"/>
        <end position="58"/>
    </location>
</feature>
<keyword evidence="1" id="KW-0472">Membrane</keyword>
<keyword evidence="1" id="KW-0812">Transmembrane</keyword>
<dbReference type="EMBL" id="CP159510">
    <property type="protein sequence ID" value="XCJ18267.1"/>
    <property type="molecule type" value="Genomic_DNA"/>
</dbReference>
<feature type="transmembrane region" description="Helical" evidence="1">
    <location>
        <begin position="657"/>
        <end position="683"/>
    </location>
</feature>
<feature type="transmembrane region" description="Helical" evidence="1">
    <location>
        <begin position="323"/>
        <end position="340"/>
    </location>
</feature>
<feature type="transmembrane region" description="Helical" evidence="1">
    <location>
        <begin position="64"/>
        <end position="81"/>
    </location>
</feature>
<feature type="transmembrane region" description="Helical" evidence="1">
    <location>
        <begin position="148"/>
        <end position="165"/>
    </location>
</feature>
<dbReference type="PANTHER" id="PTHR43849">
    <property type="entry name" value="BLL3936 PROTEIN"/>
    <property type="match status" value="1"/>
</dbReference>
<dbReference type="Pfam" id="PF06808">
    <property type="entry name" value="DctM"/>
    <property type="match status" value="2"/>
</dbReference>
<sequence length="700" mass="75684">MIHKIDRKNRTSAENQQALLEKYDKESRLRPSGGKMAGILFFILLAFSLYQLFTATVHQFPAQIHRSIHLGFGLGLIFLLFPASKRKRKSRRIAWYDYLFSLAGFAVGAYWPLMYTQIVSQAGQITSTDFIVGAAAVLLVLEATRRTVGLPLALIAVAFLAYAYYGRFMPGFFIHRGVNLDSLVQSMFFTTEGILGTPLAVSSTFIFLFLLFGSFLIKTGVGNYFNDLALLIAGKRVGGPAKVAVFSSALQGTVSGSSVANVVTSGAFTIPMMNRLGYNRNFSGAVEAASSTGGQLMPPIMGAAAFLMVEFIGIDYWTIAKAALIPALLYFLGIWIMTHFEAKRTGLRGLTREELPRAKDVLSKLYLLIPIVAMIFYLSSGLSIMRAAVYGILTCILVGLLRKERYRHLYTVIFGLVFVLYLIYSSVSGRFSIGTALICAALVTVIASYFFDDNFKETLEALADGARTALSVVSATAAAGIIVAVVTKTGLGLKLANGLIDLADEKLLLTLFFTMIASIILGMGSPTTANYIITSTIAAPAIILLGVSDLPAHMFVFYFGIVADITPPVALAAFAAAGISGGRPLQTGVISTKLAIAAFIIPYMFVLEPQLLLMNVDSYPYLAWILTTAVAGMIALGVGLIGYWYRRLYWIERLISVGGGIALIHPNIVISLAGAVVFVLLILGQYLIRRSAPQTEQAGG</sequence>
<feature type="transmembrane region" description="Helical" evidence="1">
    <location>
        <begin position="408"/>
        <end position="427"/>
    </location>
</feature>
<dbReference type="InterPro" id="IPR011853">
    <property type="entry name" value="TRAP_DctM-Dct_fused"/>
</dbReference>
<feature type="transmembrane region" description="Helical" evidence="1">
    <location>
        <begin position="588"/>
        <end position="606"/>
    </location>
</feature>
<organism evidence="3">
    <name type="scientific">Sporolactobacillus sp. Y61</name>
    <dbReference type="NCBI Taxonomy" id="3160863"/>
    <lineage>
        <taxon>Bacteria</taxon>
        <taxon>Bacillati</taxon>
        <taxon>Bacillota</taxon>
        <taxon>Bacilli</taxon>
        <taxon>Bacillales</taxon>
        <taxon>Sporolactobacillaceae</taxon>
        <taxon>Sporolactobacillus</taxon>
    </lineage>
</organism>
<feature type="transmembrane region" description="Helical" evidence="1">
    <location>
        <begin position="384"/>
        <end position="401"/>
    </location>
</feature>
<keyword evidence="1" id="KW-1133">Transmembrane helix</keyword>
<feature type="transmembrane region" description="Helical" evidence="1">
    <location>
        <begin position="507"/>
        <end position="524"/>
    </location>
</feature>
<feature type="transmembrane region" description="Helical" evidence="1">
    <location>
        <begin position="118"/>
        <end position="141"/>
    </location>
</feature>
<protein>
    <submittedName>
        <fullName evidence="3">TRAP transporter permease</fullName>
    </submittedName>
</protein>
<feature type="transmembrane region" description="Helical" evidence="1">
    <location>
        <begin position="93"/>
        <end position="112"/>
    </location>
</feature>
<feature type="transmembrane region" description="Helical" evidence="1">
    <location>
        <begin position="433"/>
        <end position="452"/>
    </location>
</feature>
<evidence type="ECO:0000256" key="1">
    <source>
        <dbReference type="SAM" id="Phobius"/>
    </source>
</evidence>
<feature type="transmembrane region" description="Helical" evidence="1">
    <location>
        <begin position="554"/>
        <end position="576"/>
    </location>
</feature>
<feature type="transmembrane region" description="Helical" evidence="1">
    <location>
        <begin position="194"/>
        <end position="217"/>
    </location>
</feature>
<feature type="domain" description="TRAP C4-dicarboxylate transport system permease DctM subunit" evidence="2">
    <location>
        <begin position="412"/>
        <end position="615"/>
    </location>
</feature>
<evidence type="ECO:0000313" key="3">
    <source>
        <dbReference type="EMBL" id="XCJ18267.1"/>
    </source>
</evidence>
<proteinExistence type="predicted"/>
<dbReference type="RefSeq" id="WP_353949328.1">
    <property type="nucleotide sequence ID" value="NZ_CP159510.1"/>
</dbReference>
<dbReference type="PANTHER" id="PTHR43849:SF2">
    <property type="entry name" value="BLL3936 PROTEIN"/>
    <property type="match status" value="1"/>
</dbReference>
<feature type="transmembrane region" description="Helical" evidence="1">
    <location>
        <begin position="464"/>
        <end position="487"/>
    </location>
</feature>
<evidence type="ECO:0000259" key="2">
    <source>
        <dbReference type="Pfam" id="PF06808"/>
    </source>
</evidence>
<feature type="transmembrane region" description="Helical" evidence="1">
    <location>
        <begin position="361"/>
        <end position="378"/>
    </location>
</feature>
<dbReference type="AlphaFoldDB" id="A0AAU8IIW8"/>
<feature type="transmembrane region" description="Helical" evidence="1">
    <location>
        <begin position="531"/>
        <end position="548"/>
    </location>
</feature>
<accession>A0AAU8IIW8</accession>
<reference evidence="3" key="1">
    <citation type="submission" date="2024-06" db="EMBL/GenBank/DDBJ databases">
        <authorList>
            <person name="Fan A."/>
            <person name="Zhang F.Y."/>
            <person name="Zhang L."/>
        </authorList>
    </citation>
    <scope>NUCLEOTIDE SEQUENCE</scope>
    <source>
        <strain evidence="3">Y61</strain>
    </source>
</reference>
<gene>
    <name evidence="3" type="ORF">ABNN70_07475</name>
</gene>
<dbReference type="InterPro" id="IPR010656">
    <property type="entry name" value="DctM"/>
</dbReference>